<dbReference type="InterPro" id="IPR014445">
    <property type="entry name" value="Gln-dep_NAD_synthase"/>
</dbReference>
<dbReference type="AlphaFoldDB" id="A0A948TI51"/>
<reference evidence="8" key="1">
    <citation type="journal article" date="2021" name="PeerJ">
        <title>Extensive microbial diversity within the chicken gut microbiome revealed by metagenomics and culture.</title>
        <authorList>
            <person name="Gilroy R."/>
            <person name="Ravi A."/>
            <person name="Getino M."/>
            <person name="Pursley I."/>
            <person name="Horton D.L."/>
            <person name="Alikhan N.F."/>
            <person name="Baker D."/>
            <person name="Gharbi K."/>
            <person name="Hall N."/>
            <person name="Watson M."/>
            <person name="Adriaenssens E.M."/>
            <person name="Foster-Nyarko E."/>
            <person name="Jarju S."/>
            <person name="Secka A."/>
            <person name="Antonio M."/>
            <person name="Oren A."/>
            <person name="Chaudhuri R.R."/>
            <person name="La Ragione R."/>
            <person name="Hildebrand F."/>
            <person name="Pallen M.J."/>
        </authorList>
    </citation>
    <scope>NUCLEOTIDE SEQUENCE</scope>
    <source>
        <strain evidence="8">378</strain>
    </source>
</reference>
<dbReference type="InterPro" id="IPR022310">
    <property type="entry name" value="NAD/GMP_synthase"/>
</dbReference>
<sequence>MEALSFHKVAALSLNTQALGVKQNLERILLAAQEAKAQGKQALFGCELCVSGMECDDMFLSPSFIAKVQTLLREFQQKLPEDFIVGVGVPQYLQAKCFADPESFLAAVAPQGSVTEHSVEVQAQVSSEGTLTVTTQEEVSEPVGPLASSYVLMTRDEILFTAPSKLQLAHGRTDYSQRYFSAAYDFPGFDLVHGYVAQIGTKKVLVAFGDYQFFMSPEMQAYVADHHDDFAFILMSDAYGYEVGRPQEVEQHCLLLSQVYSLPVISINNLGCEGGGTIYDGQCIFVENAEVVSRANLFSFKDWVITTAQSGILPALSVYDEMLKAVALGLHDWLIKTHSKGFAVSLSGGADSALCSTCVVLSQIYALLNLGVTKYVQQLQSLGVQLDYGQFTNEVVSAAGVGPYDSSLSAEIINDLIEVLKKYVIPEVLWCAYQGSDYSGSVTRTAATEMAKCLGAKFYQWSIAPVVKDYVQTLNQALGYDLTWEHDDIALQNIQARSRLPSIWLLANHKNFLLIATSNLSEAAVGYCTMDGDTAGGLSPIAGIGKSTILKINRQIVAEGIALDGFEQRFMVPAMSYIVAQAPTAELRPGGEQTDEKDLMPYPLLDTIRKLFTVDVLLPEEIIAELCAHKNDKYAEVTTKVGVATDEDIKVCVQRFFRFFQRNQWKRERYAVGFHIEADDSSPKGYLRFPVLSSSLLD</sequence>
<name>A0A948TI51_9GAMM</name>
<evidence type="ECO:0000256" key="5">
    <source>
        <dbReference type="PIRNR" id="PIRNR006630"/>
    </source>
</evidence>
<dbReference type="NCBIfam" id="TIGR00552">
    <property type="entry name" value="nadE"/>
    <property type="match status" value="1"/>
</dbReference>
<keyword evidence="3 5" id="KW-0067">ATP-binding</keyword>
<keyword evidence="4 5" id="KW-0520">NAD</keyword>
<dbReference type="GO" id="GO:0003952">
    <property type="term" value="F:NAD+ synthase (glutamine-hydrolyzing) activity"/>
    <property type="evidence" value="ECO:0007669"/>
    <property type="project" value="UniProtKB-UniRule"/>
</dbReference>
<evidence type="ECO:0000313" key="8">
    <source>
        <dbReference type="EMBL" id="MBU3845182.1"/>
    </source>
</evidence>
<organism evidence="8 9">
    <name type="scientific">Candidatus Anaerobiospirillum pullicola</name>
    <dbReference type="NCBI Taxonomy" id="2838451"/>
    <lineage>
        <taxon>Bacteria</taxon>
        <taxon>Pseudomonadati</taxon>
        <taxon>Pseudomonadota</taxon>
        <taxon>Gammaproteobacteria</taxon>
        <taxon>Aeromonadales</taxon>
        <taxon>Succinivibrionaceae</taxon>
        <taxon>Anaerobiospirillum</taxon>
    </lineage>
</organism>
<comment type="similarity">
    <text evidence="6">Belongs to the NAD synthetase family.</text>
</comment>
<feature type="domain" description="NAD/GMP synthase" evidence="7">
    <location>
        <begin position="404"/>
        <end position="627"/>
    </location>
</feature>
<comment type="pathway">
    <text evidence="5">Cofactor biosynthesis; NAD(+) biosynthesis; NAD(+) from deamido-NAD(+) (L-Gln route): step 1/1.</text>
</comment>
<dbReference type="SUPFAM" id="SSF52402">
    <property type="entry name" value="Adenine nucleotide alpha hydrolases-like"/>
    <property type="match status" value="1"/>
</dbReference>
<dbReference type="EC" id="6.3.5.1" evidence="5"/>
<dbReference type="SUPFAM" id="SSF56317">
    <property type="entry name" value="Carbon-nitrogen hydrolase"/>
    <property type="match status" value="1"/>
</dbReference>
<dbReference type="GO" id="GO:0005737">
    <property type="term" value="C:cytoplasm"/>
    <property type="evidence" value="ECO:0007669"/>
    <property type="project" value="InterPro"/>
</dbReference>
<evidence type="ECO:0000256" key="1">
    <source>
        <dbReference type="ARBA" id="ARBA00022598"/>
    </source>
</evidence>
<dbReference type="Proteomes" id="UP000733611">
    <property type="component" value="Unassembled WGS sequence"/>
</dbReference>
<evidence type="ECO:0000256" key="2">
    <source>
        <dbReference type="ARBA" id="ARBA00022741"/>
    </source>
</evidence>
<accession>A0A948TI51</accession>
<keyword evidence="1 5" id="KW-0436">Ligase</keyword>
<dbReference type="Gene3D" id="3.40.50.620">
    <property type="entry name" value="HUPs"/>
    <property type="match status" value="1"/>
</dbReference>
<dbReference type="GO" id="GO:0004359">
    <property type="term" value="F:glutaminase activity"/>
    <property type="evidence" value="ECO:0007669"/>
    <property type="project" value="InterPro"/>
</dbReference>
<protein>
    <recommendedName>
        <fullName evidence="5">Glutamine-dependent NAD(+) synthetase</fullName>
        <ecNumber evidence="5">6.3.5.1</ecNumber>
    </recommendedName>
    <alternativeName>
        <fullName evidence="5">NAD(+) synthase [glutamine-hydrolyzing]</fullName>
    </alternativeName>
</protein>
<dbReference type="InterPro" id="IPR036526">
    <property type="entry name" value="C-N_Hydrolase_sf"/>
</dbReference>
<dbReference type="GO" id="GO:0005524">
    <property type="term" value="F:ATP binding"/>
    <property type="evidence" value="ECO:0007669"/>
    <property type="project" value="UniProtKB-UniRule"/>
</dbReference>
<dbReference type="InterPro" id="IPR003694">
    <property type="entry name" value="NAD_synthase"/>
</dbReference>
<evidence type="ECO:0000256" key="3">
    <source>
        <dbReference type="ARBA" id="ARBA00022840"/>
    </source>
</evidence>
<evidence type="ECO:0000313" key="9">
    <source>
        <dbReference type="Proteomes" id="UP000733611"/>
    </source>
</evidence>
<dbReference type="CDD" id="cd00553">
    <property type="entry name" value="NAD_synthase"/>
    <property type="match status" value="1"/>
</dbReference>
<evidence type="ECO:0000259" key="7">
    <source>
        <dbReference type="Pfam" id="PF02540"/>
    </source>
</evidence>
<dbReference type="Gene3D" id="3.60.110.10">
    <property type="entry name" value="Carbon-nitrogen hydrolase"/>
    <property type="match status" value="1"/>
</dbReference>
<dbReference type="InterPro" id="IPR014729">
    <property type="entry name" value="Rossmann-like_a/b/a_fold"/>
</dbReference>
<gene>
    <name evidence="8" type="primary">nadE</name>
    <name evidence="8" type="ORF">H9847_10050</name>
</gene>
<dbReference type="PIRSF" id="PIRSF006630">
    <property type="entry name" value="NADS_GAT"/>
    <property type="match status" value="1"/>
</dbReference>
<dbReference type="GO" id="GO:0009435">
    <property type="term" value="P:NAD+ biosynthetic process"/>
    <property type="evidence" value="ECO:0007669"/>
    <property type="project" value="UniProtKB-UniRule"/>
</dbReference>
<comment type="catalytic activity">
    <reaction evidence="5">
        <text>deamido-NAD(+) + L-glutamine + ATP + H2O = L-glutamate + AMP + diphosphate + NAD(+) + H(+)</text>
        <dbReference type="Rhea" id="RHEA:24384"/>
        <dbReference type="ChEBI" id="CHEBI:15377"/>
        <dbReference type="ChEBI" id="CHEBI:15378"/>
        <dbReference type="ChEBI" id="CHEBI:29985"/>
        <dbReference type="ChEBI" id="CHEBI:30616"/>
        <dbReference type="ChEBI" id="CHEBI:33019"/>
        <dbReference type="ChEBI" id="CHEBI:57540"/>
        <dbReference type="ChEBI" id="CHEBI:58359"/>
        <dbReference type="ChEBI" id="CHEBI:58437"/>
        <dbReference type="ChEBI" id="CHEBI:456215"/>
        <dbReference type="EC" id="6.3.5.1"/>
    </reaction>
</comment>
<dbReference type="PANTHER" id="PTHR23090:SF9">
    <property type="entry name" value="GLUTAMINE-DEPENDENT NAD(+) SYNTHETASE"/>
    <property type="match status" value="1"/>
</dbReference>
<comment type="caution">
    <text evidence="8">The sequence shown here is derived from an EMBL/GenBank/DDBJ whole genome shotgun (WGS) entry which is preliminary data.</text>
</comment>
<dbReference type="EMBL" id="JAHLFE010000208">
    <property type="protein sequence ID" value="MBU3845182.1"/>
    <property type="molecule type" value="Genomic_DNA"/>
</dbReference>
<reference evidence="8" key="2">
    <citation type="submission" date="2021-04" db="EMBL/GenBank/DDBJ databases">
        <authorList>
            <person name="Gilroy R."/>
        </authorList>
    </citation>
    <scope>NUCLEOTIDE SEQUENCE</scope>
    <source>
        <strain evidence="8">378</strain>
    </source>
</reference>
<keyword evidence="2 5" id="KW-0547">Nucleotide-binding</keyword>
<dbReference type="Pfam" id="PF02540">
    <property type="entry name" value="NAD_synthase"/>
    <property type="match status" value="1"/>
</dbReference>
<dbReference type="PANTHER" id="PTHR23090">
    <property type="entry name" value="NH 3 /GLUTAMINE-DEPENDENT NAD + SYNTHETASE"/>
    <property type="match status" value="1"/>
</dbReference>
<evidence type="ECO:0000256" key="4">
    <source>
        <dbReference type="ARBA" id="ARBA00023027"/>
    </source>
</evidence>
<evidence type="ECO:0000256" key="6">
    <source>
        <dbReference type="RuleBase" id="RU003811"/>
    </source>
</evidence>
<proteinExistence type="inferred from homology"/>
<comment type="similarity">
    <text evidence="5">In the C-terminal section; belongs to the NAD synthetase family.</text>
</comment>